<keyword evidence="4" id="KW-1185">Reference proteome</keyword>
<evidence type="ECO:0000313" key="4">
    <source>
        <dbReference type="Proteomes" id="UP001159427"/>
    </source>
</evidence>
<dbReference type="PANTHER" id="PTHR14222">
    <property type="entry name" value="CONDENSIN"/>
    <property type="match status" value="1"/>
</dbReference>
<feature type="compositionally biased region" description="Acidic residues" evidence="2">
    <location>
        <begin position="186"/>
        <end position="208"/>
    </location>
</feature>
<dbReference type="SUPFAM" id="SSF48371">
    <property type="entry name" value="ARM repeat"/>
    <property type="match status" value="1"/>
</dbReference>
<evidence type="ECO:0008006" key="5">
    <source>
        <dbReference type="Google" id="ProtNLM"/>
    </source>
</evidence>
<dbReference type="PANTHER" id="PTHR14222:SF1">
    <property type="entry name" value="CONDENSIN-2 COMPLEX SUBUNIT D3"/>
    <property type="match status" value="1"/>
</dbReference>
<reference evidence="3 4" key="1">
    <citation type="submission" date="2022-05" db="EMBL/GenBank/DDBJ databases">
        <authorList>
            <consortium name="Genoscope - CEA"/>
            <person name="William W."/>
        </authorList>
    </citation>
    <scope>NUCLEOTIDE SEQUENCE [LARGE SCALE GENOMIC DNA]</scope>
</reference>
<organism evidence="3 4">
    <name type="scientific">Porites evermanni</name>
    <dbReference type="NCBI Taxonomy" id="104178"/>
    <lineage>
        <taxon>Eukaryota</taxon>
        <taxon>Metazoa</taxon>
        <taxon>Cnidaria</taxon>
        <taxon>Anthozoa</taxon>
        <taxon>Hexacorallia</taxon>
        <taxon>Scleractinia</taxon>
        <taxon>Fungiina</taxon>
        <taxon>Poritidae</taxon>
        <taxon>Porites</taxon>
    </lineage>
</organism>
<dbReference type="InterPro" id="IPR026971">
    <property type="entry name" value="CND1/NCAPD3"/>
</dbReference>
<feature type="region of interest" description="Disordered" evidence="2">
    <location>
        <begin position="162"/>
        <end position="217"/>
    </location>
</feature>
<dbReference type="EMBL" id="CALNXI010001195">
    <property type="protein sequence ID" value="CAH3159635.1"/>
    <property type="molecule type" value="Genomic_DNA"/>
</dbReference>
<dbReference type="InterPro" id="IPR011989">
    <property type="entry name" value="ARM-like"/>
</dbReference>
<evidence type="ECO:0000256" key="1">
    <source>
        <dbReference type="ARBA" id="ARBA00023067"/>
    </source>
</evidence>
<feature type="non-terminal residue" evidence="3">
    <location>
        <position position="565"/>
    </location>
</feature>
<accession>A0ABN8QC24</accession>
<proteinExistence type="predicted"/>
<name>A0ABN8QC24_9CNID</name>
<comment type="caution">
    <text evidence="3">The sequence shown here is derived from an EMBL/GenBank/DDBJ whole genome shotgun (WGS) entry which is preliminary data.</text>
</comment>
<sequence length="565" mass="63072">MASTTERTISACNGLQISKVSNNWAEIAWSSDFFEPLELPDLLENCIVDRKYYINELQNLLLISRQWSRGSSSSSNDGLWKVLSENSFSHKVLISLLHSFIGSCNKSTKAGPKLESCILASNIYIVLVQIPGSGAYKVFHPLLFQKALDVLRFWPQKETKKRKRVDEEASRGRRAKTRRGQGGGIDDMETEDGSDVDDDESDDDDEDVNDVHGQVNTEQAKANVKNKLLSLMQDAVMLVSGYSLKDSEQVLHHVIQLFVETTRLEALPADQMILNFPGDQIYSVKSITSLAYIGLDCLCSSLHGEVGANSRTVLKHLISNVLMVFGGSIASNGVIARDIQTLKDQAVHFICYMTHKENDEMLSAVQVLVQHLCTKCPERAEYRNIVAKAVVDIMKTLPVNVYASLTEWINKYSKNAKISYRIFALDVVSLLLCEPDRPLSSEDLQDDRTKKLLSKKYLLDIVVARSSDRAPTVRAKALQYFAQCATSEDRSLVLKVKEMLHEALESPADGTPTVNRQTRAQQTEVRSIGSIIRRRTCDEKVGVRKAALQALESVITLNLDSLEKA</sequence>
<dbReference type="Proteomes" id="UP001159427">
    <property type="component" value="Unassembled WGS sequence"/>
</dbReference>
<evidence type="ECO:0000313" key="3">
    <source>
        <dbReference type="EMBL" id="CAH3159635.1"/>
    </source>
</evidence>
<keyword evidence="1" id="KW-0226">DNA condensation</keyword>
<evidence type="ECO:0000256" key="2">
    <source>
        <dbReference type="SAM" id="MobiDB-lite"/>
    </source>
</evidence>
<gene>
    <name evidence="3" type="ORF">PEVE_00003257</name>
</gene>
<protein>
    <recommendedName>
        <fullName evidence="5">Condensin complex subunit 1</fullName>
    </recommendedName>
</protein>
<dbReference type="Gene3D" id="1.25.10.10">
    <property type="entry name" value="Leucine-rich Repeat Variant"/>
    <property type="match status" value="1"/>
</dbReference>
<dbReference type="InterPro" id="IPR016024">
    <property type="entry name" value="ARM-type_fold"/>
</dbReference>